<dbReference type="Proteomes" id="UP001060215">
    <property type="component" value="Chromosome 1"/>
</dbReference>
<evidence type="ECO:0000313" key="1">
    <source>
        <dbReference type="EMBL" id="KAI8032361.1"/>
    </source>
</evidence>
<proteinExistence type="predicted"/>
<sequence>MEMQTMMNNAISNPNRSLQHSSVSNDSTSVQSLFSLSTPSSPPSSLSSCSVKLVETRQKDLVQVLSLHFEPLLVQNENRSHWPKGRDAEELSSTVEVPCNSLSVGDQIVILPGDCVPGDGIVRDGRSAVDESGFTGEPLPVTKLPGKSSNTIT</sequence>
<comment type="caution">
    <text evidence="1">The sequence shown here is derived from an EMBL/GenBank/DDBJ whole genome shotgun (WGS) entry which is preliminary data.</text>
</comment>
<evidence type="ECO:0000313" key="2">
    <source>
        <dbReference type="Proteomes" id="UP001060215"/>
    </source>
</evidence>
<protein>
    <submittedName>
        <fullName evidence="1">Uncharacterized protein</fullName>
    </submittedName>
</protein>
<accession>A0ACC0J6P3</accession>
<name>A0ACC0J6P3_9ERIC</name>
<keyword evidence="2" id="KW-1185">Reference proteome</keyword>
<reference evidence="1 2" key="1">
    <citation type="journal article" date="2022" name="Plant J.">
        <title>Chromosome-level genome of Camellia lanceoleosa provides a valuable resource for understanding genome evolution and self-incompatibility.</title>
        <authorList>
            <person name="Gong W."/>
            <person name="Xiao S."/>
            <person name="Wang L."/>
            <person name="Liao Z."/>
            <person name="Chang Y."/>
            <person name="Mo W."/>
            <person name="Hu G."/>
            <person name="Li W."/>
            <person name="Zhao G."/>
            <person name="Zhu H."/>
            <person name="Hu X."/>
            <person name="Ji K."/>
            <person name="Xiang X."/>
            <person name="Song Q."/>
            <person name="Yuan D."/>
            <person name="Jin S."/>
            <person name="Zhang L."/>
        </authorList>
    </citation>
    <scope>NUCLEOTIDE SEQUENCE [LARGE SCALE GENOMIC DNA]</scope>
    <source>
        <strain evidence="1">SQ_2022a</strain>
    </source>
</reference>
<dbReference type="EMBL" id="CM045758">
    <property type="protein sequence ID" value="KAI8032361.1"/>
    <property type="molecule type" value="Genomic_DNA"/>
</dbReference>
<gene>
    <name evidence="1" type="ORF">LOK49_LG01G04037</name>
</gene>
<organism evidence="1 2">
    <name type="scientific">Camellia lanceoleosa</name>
    <dbReference type="NCBI Taxonomy" id="1840588"/>
    <lineage>
        <taxon>Eukaryota</taxon>
        <taxon>Viridiplantae</taxon>
        <taxon>Streptophyta</taxon>
        <taxon>Embryophyta</taxon>
        <taxon>Tracheophyta</taxon>
        <taxon>Spermatophyta</taxon>
        <taxon>Magnoliopsida</taxon>
        <taxon>eudicotyledons</taxon>
        <taxon>Gunneridae</taxon>
        <taxon>Pentapetalae</taxon>
        <taxon>asterids</taxon>
        <taxon>Ericales</taxon>
        <taxon>Theaceae</taxon>
        <taxon>Camellia</taxon>
    </lineage>
</organism>